<dbReference type="PROSITE" id="PS51186">
    <property type="entry name" value="GNAT"/>
    <property type="match status" value="1"/>
</dbReference>
<sequence>MTADITLHALGAALSQADLASLSALLIDCVEGGASVGFMLPLLITRAEDFWRQKAAQAACGDHAILVARDAGGAIIGTVQMVLAQPDNQPHRGDIIKLLLHRSARRLGVGEALMRAAQTLAVEAGKTMLVLDTSTGSDAERLYTRLGWQQAGGIPDYALFPDGRLTATTVYYLPLTSVAQHAPATGAGR</sequence>
<dbReference type="InterPro" id="IPR050832">
    <property type="entry name" value="Bact_Acetyltransf"/>
</dbReference>
<feature type="domain" description="N-acetyltransferase" evidence="3">
    <location>
        <begin position="5"/>
        <end position="176"/>
    </location>
</feature>
<reference evidence="4 5" key="1">
    <citation type="journal article" date="2021" name="Genome Biol. Evol.">
        <title>The evolution of interdependence in a four-way mealybug symbiosis.</title>
        <authorList>
            <person name="Garber A.I."/>
            <person name="Kupper M."/>
            <person name="Laetsch D.R."/>
            <person name="Weldon S.R."/>
            <person name="Ladinsky M.S."/>
            <person name="Bjorkman P.J."/>
            <person name="McCutcheon J.P."/>
        </authorList>
    </citation>
    <scope>NUCLEOTIDE SEQUENCE [LARGE SCALE GENOMIC DNA]</scope>
    <source>
        <strain evidence="4">SOD</strain>
    </source>
</reference>
<name>A0ABS5YAA1_9GAMM</name>
<organism evidence="4 5">
    <name type="scientific">Candidatus Sodalis endolongispinus</name>
    <dbReference type="NCBI Taxonomy" id="2812662"/>
    <lineage>
        <taxon>Bacteria</taxon>
        <taxon>Pseudomonadati</taxon>
        <taxon>Pseudomonadota</taxon>
        <taxon>Gammaproteobacteria</taxon>
        <taxon>Enterobacterales</taxon>
        <taxon>Bruguierivoracaceae</taxon>
        <taxon>Sodalis</taxon>
    </lineage>
</organism>
<dbReference type="Proteomes" id="UP000811282">
    <property type="component" value="Unassembled WGS sequence"/>
</dbReference>
<dbReference type="Pfam" id="PF00583">
    <property type="entry name" value="Acetyltransf_1"/>
    <property type="match status" value="1"/>
</dbReference>
<dbReference type="InterPro" id="IPR016181">
    <property type="entry name" value="Acyl_CoA_acyltransferase"/>
</dbReference>
<evidence type="ECO:0000256" key="2">
    <source>
        <dbReference type="ARBA" id="ARBA00023315"/>
    </source>
</evidence>
<comment type="caution">
    <text evidence="4">The sequence shown here is derived from an EMBL/GenBank/DDBJ whole genome shotgun (WGS) entry which is preliminary data.</text>
</comment>
<keyword evidence="1" id="KW-0808">Transferase</keyword>
<dbReference type="RefSeq" id="WP_215669123.1">
    <property type="nucleotide sequence ID" value="NZ_JAFJYC010000001.1"/>
</dbReference>
<evidence type="ECO:0000256" key="1">
    <source>
        <dbReference type="ARBA" id="ARBA00022679"/>
    </source>
</evidence>
<protein>
    <submittedName>
        <fullName evidence="4">GNAT family N-acetyltransferase</fullName>
    </submittedName>
</protein>
<keyword evidence="5" id="KW-1185">Reference proteome</keyword>
<evidence type="ECO:0000259" key="3">
    <source>
        <dbReference type="PROSITE" id="PS51186"/>
    </source>
</evidence>
<dbReference type="InterPro" id="IPR000182">
    <property type="entry name" value="GNAT_dom"/>
</dbReference>
<dbReference type="SUPFAM" id="SSF55729">
    <property type="entry name" value="Acyl-CoA N-acyltransferases (Nat)"/>
    <property type="match status" value="1"/>
</dbReference>
<dbReference type="Gene3D" id="3.40.630.30">
    <property type="match status" value="1"/>
</dbReference>
<dbReference type="EMBL" id="JAFJYC010000001">
    <property type="protein sequence ID" value="MBT9431919.1"/>
    <property type="molecule type" value="Genomic_DNA"/>
</dbReference>
<proteinExistence type="predicted"/>
<evidence type="ECO:0000313" key="4">
    <source>
        <dbReference type="EMBL" id="MBT9431919.1"/>
    </source>
</evidence>
<dbReference type="CDD" id="cd04301">
    <property type="entry name" value="NAT_SF"/>
    <property type="match status" value="1"/>
</dbReference>
<gene>
    <name evidence="4" type="ORF">JZM24_06820</name>
</gene>
<dbReference type="PANTHER" id="PTHR43877">
    <property type="entry name" value="AMINOALKYLPHOSPHONATE N-ACETYLTRANSFERASE-RELATED-RELATED"/>
    <property type="match status" value="1"/>
</dbReference>
<keyword evidence="2" id="KW-0012">Acyltransferase</keyword>
<dbReference type="PANTHER" id="PTHR43877:SF1">
    <property type="entry name" value="ACETYLTRANSFERASE"/>
    <property type="match status" value="1"/>
</dbReference>
<evidence type="ECO:0000313" key="5">
    <source>
        <dbReference type="Proteomes" id="UP000811282"/>
    </source>
</evidence>
<accession>A0ABS5YAA1</accession>